<feature type="region of interest" description="Disordered" evidence="2">
    <location>
        <begin position="218"/>
        <end position="284"/>
    </location>
</feature>
<feature type="compositionally biased region" description="Low complexity" evidence="2">
    <location>
        <begin position="247"/>
        <end position="263"/>
    </location>
</feature>
<comment type="caution">
    <text evidence="4">The sequence shown here is derived from an EMBL/GenBank/DDBJ whole genome shotgun (WGS) entry which is preliminary data.</text>
</comment>
<dbReference type="PANTHER" id="PTHR23176:SF129">
    <property type="entry name" value="RHO GTPASE ACTIVATING PROTEIN AT 16F, ISOFORM E-RELATED"/>
    <property type="match status" value="1"/>
</dbReference>
<dbReference type="Pfam" id="PF00620">
    <property type="entry name" value="RhoGAP"/>
    <property type="match status" value="1"/>
</dbReference>
<protein>
    <recommendedName>
        <fullName evidence="3">Rho-GAP domain-containing protein</fullName>
    </recommendedName>
</protein>
<feature type="compositionally biased region" description="Basic and acidic residues" evidence="2">
    <location>
        <begin position="104"/>
        <end position="116"/>
    </location>
</feature>
<keyword evidence="5" id="KW-1185">Reference proteome</keyword>
<dbReference type="InterPro" id="IPR050729">
    <property type="entry name" value="Rho-GAP"/>
</dbReference>
<evidence type="ECO:0000256" key="1">
    <source>
        <dbReference type="ARBA" id="ARBA00022468"/>
    </source>
</evidence>
<sequence>MTRPCQVLSEQAVQFFDILARTDVKDKSYEKKGLRAEMFPVITGLAQSLKELIHIGLVQALRLSMKLYKEQEEGLPTAIFRFLDKFKELEKNSGWATGRYRFKEQKSSQSVDHNEENGNSCDEGSKSRALQRTEALRKALERLSIVFDDLGKRPDEVKQSKMHDMETKINTNVIDKKQPPSILRMMETDNPLPAGPTFGKVQLGNVKHTTSMIIRPDHLVTPPSAPPIPPATITTNSLPRKPLQSSTEATAAAPLSRAATTTAGSSKMNTLRRALSGRRRKASSFPKVIDSAPLPFDNNVAKFRNPTTQSLPTLTSQQILPPRLMDLSETEEGIVRHLAVLHLGACLKDLSLEELANLADPKKAVTLWSKLRFQIRGGAFRQQQSLQALEQEDYGYDSKTFGVSLAAVVRRESMQNDHPSGPKKKVFPPIFLEKMSPAMKACFMEGAQIPSFVQHCILAIWQVDMLTEGIFRKNGNIRDLKKICQMIDEDPTHSDVMYLGKLNSIQLAALLKRFFREMPEPLLTFRLHKLFVAAMDFSTEEESKSALHFVCCLLPKPNRDVMQLLFSFLHKVSLFQDSNSMDIHNLARVFAPNVLYPEKETEQQRKMVDEINAVSLLIQYQEEFSIVPTSFNKLLEDTNILEGMSQMDPKQFIKTYSSLFKKQSSTKAQNRRSSILNTQQQQEQKQA</sequence>
<dbReference type="SMART" id="SM00324">
    <property type="entry name" value="RhoGAP"/>
    <property type="match status" value="1"/>
</dbReference>
<organism evidence="4 5">
    <name type="scientific">Apophysomyces ossiformis</name>
    <dbReference type="NCBI Taxonomy" id="679940"/>
    <lineage>
        <taxon>Eukaryota</taxon>
        <taxon>Fungi</taxon>
        <taxon>Fungi incertae sedis</taxon>
        <taxon>Mucoromycota</taxon>
        <taxon>Mucoromycotina</taxon>
        <taxon>Mucoromycetes</taxon>
        <taxon>Mucorales</taxon>
        <taxon>Mucorineae</taxon>
        <taxon>Mucoraceae</taxon>
        <taxon>Apophysomyces</taxon>
    </lineage>
</organism>
<dbReference type="InterPro" id="IPR000198">
    <property type="entry name" value="RhoGAP_dom"/>
</dbReference>
<gene>
    <name evidence="4" type="ORF">EC973_005591</name>
</gene>
<dbReference type="PROSITE" id="PS50238">
    <property type="entry name" value="RHOGAP"/>
    <property type="match status" value="1"/>
</dbReference>
<dbReference type="SUPFAM" id="SSF48350">
    <property type="entry name" value="GTPase activation domain, GAP"/>
    <property type="match status" value="1"/>
</dbReference>
<evidence type="ECO:0000259" key="3">
    <source>
        <dbReference type="PROSITE" id="PS50238"/>
    </source>
</evidence>
<dbReference type="InterPro" id="IPR008936">
    <property type="entry name" value="Rho_GTPase_activation_prot"/>
</dbReference>
<evidence type="ECO:0000256" key="2">
    <source>
        <dbReference type="SAM" id="MobiDB-lite"/>
    </source>
</evidence>
<dbReference type="GO" id="GO:0005096">
    <property type="term" value="F:GTPase activator activity"/>
    <property type="evidence" value="ECO:0007669"/>
    <property type="project" value="UniProtKB-KW"/>
</dbReference>
<evidence type="ECO:0000313" key="5">
    <source>
        <dbReference type="Proteomes" id="UP000605846"/>
    </source>
</evidence>
<dbReference type="Gene3D" id="1.10.555.10">
    <property type="entry name" value="Rho GTPase activation protein"/>
    <property type="match status" value="1"/>
</dbReference>
<feature type="domain" description="Rho-GAP" evidence="3">
    <location>
        <begin position="430"/>
        <end position="625"/>
    </location>
</feature>
<dbReference type="GO" id="GO:0005737">
    <property type="term" value="C:cytoplasm"/>
    <property type="evidence" value="ECO:0007669"/>
    <property type="project" value="TreeGrafter"/>
</dbReference>
<feature type="region of interest" description="Disordered" evidence="2">
    <location>
        <begin position="104"/>
        <end position="129"/>
    </location>
</feature>
<feature type="region of interest" description="Disordered" evidence="2">
    <location>
        <begin position="664"/>
        <end position="687"/>
    </location>
</feature>
<dbReference type="PANTHER" id="PTHR23176">
    <property type="entry name" value="RHO/RAC/CDC GTPASE-ACTIVATING PROTEIN"/>
    <property type="match status" value="1"/>
</dbReference>
<dbReference type="EMBL" id="JABAYA010000032">
    <property type="protein sequence ID" value="KAF7728753.1"/>
    <property type="molecule type" value="Genomic_DNA"/>
</dbReference>
<dbReference type="AlphaFoldDB" id="A0A8H7EQX8"/>
<accession>A0A8H7EQX8</accession>
<dbReference type="OrthoDB" id="20689at2759"/>
<proteinExistence type="predicted"/>
<name>A0A8H7EQX8_9FUNG</name>
<dbReference type="GO" id="GO:0007165">
    <property type="term" value="P:signal transduction"/>
    <property type="evidence" value="ECO:0007669"/>
    <property type="project" value="InterPro"/>
</dbReference>
<evidence type="ECO:0000313" key="4">
    <source>
        <dbReference type="EMBL" id="KAF7728753.1"/>
    </source>
</evidence>
<reference evidence="4" key="1">
    <citation type="submission" date="2020-01" db="EMBL/GenBank/DDBJ databases">
        <title>Genome Sequencing of Three Apophysomyces-Like Fungal Strains Confirms a Novel Fungal Genus in the Mucoromycota with divergent Burkholderia-like Endosymbiotic Bacteria.</title>
        <authorList>
            <person name="Stajich J.E."/>
            <person name="Macias A.M."/>
            <person name="Carter-House D."/>
            <person name="Lovett B."/>
            <person name="Kasson L.R."/>
            <person name="Berry K."/>
            <person name="Grigoriev I."/>
            <person name="Chang Y."/>
            <person name="Spatafora J."/>
            <person name="Kasson M.T."/>
        </authorList>
    </citation>
    <scope>NUCLEOTIDE SEQUENCE</scope>
    <source>
        <strain evidence="4">NRRL A-21654</strain>
    </source>
</reference>
<dbReference type="Proteomes" id="UP000605846">
    <property type="component" value="Unassembled WGS sequence"/>
</dbReference>
<keyword evidence="1" id="KW-0343">GTPase activation</keyword>